<reference evidence="1 2" key="1">
    <citation type="submission" date="2020-03" db="EMBL/GenBank/DDBJ databases">
        <title>Draft Genome Sequence of Cudoniella acicularis.</title>
        <authorList>
            <person name="Buettner E."/>
            <person name="Kellner H."/>
        </authorList>
    </citation>
    <scope>NUCLEOTIDE SEQUENCE [LARGE SCALE GENOMIC DNA]</scope>
    <source>
        <strain evidence="1 2">DSM 108380</strain>
    </source>
</reference>
<proteinExistence type="predicted"/>
<evidence type="ECO:0000313" key="1">
    <source>
        <dbReference type="EMBL" id="KAF4627291.1"/>
    </source>
</evidence>
<evidence type="ECO:0000313" key="2">
    <source>
        <dbReference type="Proteomes" id="UP000566819"/>
    </source>
</evidence>
<name>A0A8H4RER5_9HELO</name>
<comment type="caution">
    <text evidence="1">The sequence shown here is derived from an EMBL/GenBank/DDBJ whole genome shotgun (WGS) entry which is preliminary data.</text>
</comment>
<protein>
    <submittedName>
        <fullName evidence="1">Uncharacterized protein</fullName>
    </submittedName>
</protein>
<gene>
    <name evidence="1" type="ORF">G7Y89_g10864</name>
</gene>
<accession>A0A8H4RER5</accession>
<dbReference type="Proteomes" id="UP000566819">
    <property type="component" value="Unassembled WGS sequence"/>
</dbReference>
<dbReference type="AlphaFoldDB" id="A0A8H4RER5"/>
<sequence>MASPTPTPPKNVSIFTHLPKELWHKILFWALFPAPPPIIPEWRTEEPGFITLLRANNNAYPLDVALEEYNKTLKAWKTIESVAELKEFKGLGAKAVLTFRHFRLIYPTEKHLQSLEFFSLIHSQSTLWNHLETITIDMTNLRYVVSRQPLGDIRMLIAASRNPKVLIIVATEAAPFRAVGYLNKCLGFEGKLLRIHEFSRTLLVWSWEREDFNNLVCDSKVIIREDQDPIVPTVVTHLVR</sequence>
<organism evidence="1 2">
    <name type="scientific">Cudoniella acicularis</name>
    <dbReference type="NCBI Taxonomy" id="354080"/>
    <lineage>
        <taxon>Eukaryota</taxon>
        <taxon>Fungi</taxon>
        <taxon>Dikarya</taxon>
        <taxon>Ascomycota</taxon>
        <taxon>Pezizomycotina</taxon>
        <taxon>Leotiomycetes</taxon>
        <taxon>Helotiales</taxon>
        <taxon>Tricladiaceae</taxon>
        <taxon>Cudoniella</taxon>
    </lineage>
</organism>
<keyword evidence="2" id="KW-1185">Reference proteome</keyword>
<dbReference type="EMBL" id="JAAMPI010000993">
    <property type="protein sequence ID" value="KAF4627291.1"/>
    <property type="molecule type" value="Genomic_DNA"/>
</dbReference>